<sequence>MSSTQRSSRPLHLPAGTRTSTLFMDESGSKGSGGNFFVLAAIKTGDPDALSRNMKSIRDEFRFHKEEFKFNAVSKNTFGAYKAIIDMLEASGAQIGASIIDKDVHDPFNGRDQWEGHAWISAALIKGLATRNELLTVLCDGISVPKGISYGNEVQRKVNGSFRNTRLASVVSLDSCTCDGLQLADIVAGAIHHSRRGTSVDNFKAQLSRYVRRTFDLDNFNDQRSSRVNIRTILAPQV</sequence>
<organism evidence="2 3">
    <name type="scientific">Kocuria soli</name>
    <dbReference type="NCBI Taxonomy" id="2485125"/>
    <lineage>
        <taxon>Bacteria</taxon>
        <taxon>Bacillati</taxon>
        <taxon>Actinomycetota</taxon>
        <taxon>Actinomycetes</taxon>
        <taxon>Micrococcales</taxon>
        <taxon>Micrococcaceae</taxon>
        <taxon>Kocuria</taxon>
    </lineage>
</organism>
<evidence type="ECO:0000313" key="2">
    <source>
        <dbReference type="EMBL" id="ROZ62476.1"/>
    </source>
</evidence>
<dbReference type="OrthoDB" id="4397464at2"/>
<gene>
    <name evidence="2" type="ORF">EDL96_09815</name>
</gene>
<keyword evidence="3" id="KW-1185">Reference proteome</keyword>
<evidence type="ECO:0000256" key="1">
    <source>
        <dbReference type="SAM" id="MobiDB-lite"/>
    </source>
</evidence>
<accession>A0A3N3ZNM9</accession>
<dbReference type="EMBL" id="RKMF01000012">
    <property type="protein sequence ID" value="ROZ62476.1"/>
    <property type="molecule type" value="Genomic_DNA"/>
</dbReference>
<dbReference type="Pfam" id="PF12686">
    <property type="entry name" value="DUF3800"/>
    <property type="match status" value="1"/>
</dbReference>
<feature type="region of interest" description="Disordered" evidence="1">
    <location>
        <begin position="1"/>
        <end position="24"/>
    </location>
</feature>
<protein>
    <submittedName>
        <fullName evidence="2">DUF3800 domain-containing protein</fullName>
    </submittedName>
</protein>
<reference evidence="2 3" key="1">
    <citation type="submission" date="2018-10" db="EMBL/GenBank/DDBJ databases">
        <title>Kocuria sp. M5W7-7, whole genome shotgun sequence.</title>
        <authorList>
            <person name="Tuo L."/>
        </authorList>
    </citation>
    <scope>NUCLEOTIDE SEQUENCE [LARGE SCALE GENOMIC DNA]</scope>
    <source>
        <strain evidence="2 3">M5W7-7</strain>
    </source>
</reference>
<evidence type="ECO:0000313" key="3">
    <source>
        <dbReference type="Proteomes" id="UP000270616"/>
    </source>
</evidence>
<dbReference type="RefSeq" id="WP_123825657.1">
    <property type="nucleotide sequence ID" value="NZ_RKMF01000012.1"/>
</dbReference>
<name>A0A3N3ZNM9_9MICC</name>
<dbReference type="AlphaFoldDB" id="A0A3N3ZNM9"/>
<proteinExistence type="predicted"/>
<comment type="caution">
    <text evidence="2">The sequence shown here is derived from an EMBL/GenBank/DDBJ whole genome shotgun (WGS) entry which is preliminary data.</text>
</comment>
<dbReference type="InterPro" id="IPR024524">
    <property type="entry name" value="DUF3800"/>
</dbReference>
<dbReference type="Proteomes" id="UP000270616">
    <property type="component" value="Unassembled WGS sequence"/>
</dbReference>